<dbReference type="Pfam" id="PF01381">
    <property type="entry name" value="HTH_3"/>
    <property type="match status" value="1"/>
</dbReference>
<dbReference type="RefSeq" id="WP_112118023.1">
    <property type="nucleotide sequence ID" value="NZ_UAQE01000001.1"/>
</dbReference>
<organism evidence="2 3">
    <name type="scientific">Lysinibacillus capsici</name>
    <dbReference type="NCBI Taxonomy" id="2115968"/>
    <lineage>
        <taxon>Bacteria</taxon>
        <taxon>Bacillati</taxon>
        <taxon>Bacillota</taxon>
        <taxon>Bacilli</taxon>
        <taxon>Bacillales</taxon>
        <taxon>Bacillaceae</taxon>
        <taxon>Lysinibacillus</taxon>
    </lineage>
</organism>
<evidence type="ECO:0000313" key="3">
    <source>
        <dbReference type="Proteomes" id="UP000251431"/>
    </source>
</evidence>
<dbReference type="Gene3D" id="1.10.260.40">
    <property type="entry name" value="lambda repressor-like DNA-binding domains"/>
    <property type="match status" value="1"/>
</dbReference>
<dbReference type="SMART" id="SM00530">
    <property type="entry name" value="HTH_XRE"/>
    <property type="match status" value="1"/>
</dbReference>
<sequence>MTTLERVKELCKSRGITVKRLEEELEIPHNTIYQWKRITPSLDKIQKVADFFKVSVDYLLGRTDIKDLPEDNTVHTIAAHHDGDEWTEEELEEIEEFKRFVAMRRKARQQKGE</sequence>
<dbReference type="InterPro" id="IPR001387">
    <property type="entry name" value="Cro/C1-type_HTH"/>
</dbReference>
<dbReference type="SUPFAM" id="SSF47413">
    <property type="entry name" value="lambda repressor-like DNA-binding domains"/>
    <property type="match status" value="1"/>
</dbReference>
<evidence type="ECO:0000313" key="2">
    <source>
        <dbReference type="EMBL" id="SPT99084.1"/>
    </source>
</evidence>
<accession>A0A2X0XJ00</accession>
<protein>
    <submittedName>
        <fullName evidence="2">Transcriptional regulator</fullName>
    </submittedName>
</protein>
<feature type="domain" description="HTH cro/C1-type" evidence="1">
    <location>
        <begin position="7"/>
        <end position="59"/>
    </location>
</feature>
<gene>
    <name evidence="2" type="primary">immR_2</name>
    <name evidence="2" type="ORF">NCTC7582_02090</name>
</gene>
<dbReference type="PROSITE" id="PS50943">
    <property type="entry name" value="HTH_CROC1"/>
    <property type="match status" value="1"/>
</dbReference>
<reference evidence="2 3" key="1">
    <citation type="submission" date="2018-06" db="EMBL/GenBank/DDBJ databases">
        <authorList>
            <consortium name="Pathogen Informatics"/>
            <person name="Doyle S."/>
        </authorList>
    </citation>
    <scope>NUCLEOTIDE SEQUENCE [LARGE SCALE GENOMIC DNA]</scope>
    <source>
        <strain evidence="2 3">NCTC7582</strain>
    </source>
</reference>
<dbReference type="EMBL" id="UAQE01000001">
    <property type="protein sequence ID" value="SPT99084.1"/>
    <property type="molecule type" value="Genomic_DNA"/>
</dbReference>
<dbReference type="InterPro" id="IPR010982">
    <property type="entry name" value="Lambda_DNA-bd_dom_sf"/>
</dbReference>
<proteinExistence type="predicted"/>
<dbReference type="GO" id="GO:0003677">
    <property type="term" value="F:DNA binding"/>
    <property type="evidence" value="ECO:0007669"/>
    <property type="project" value="InterPro"/>
</dbReference>
<dbReference type="Proteomes" id="UP000251431">
    <property type="component" value="Unassembled WGS sequence"/>
</dbReference>
<evidence type="ECO:0000259" key="1">
    <source>
        <dbReference type="PROSITE" id="PS50943"/>
    </source>
</evidence>
<dbReference type="AlphaFoldDB" id="A0A2X0XJ00"/>
<name>A0A2X0XJ00_9BACI</name>
<dbReference type="CDD" id="cd00093">
    <property type="entry name" value="HTH_XRE"/>
    <property type="match status" value="1"/>
</dbReference>